<organism evidence="2 3">
    <name type="scientific">BD1-7 clade bacterium</name>
    <dbReference type="NCBI Taxonomy" id="2029982"/>
    <lineage>
        <taxon>Bacteria</taxon>
        <taxon>Pseudomonadati</taxon>
        <taxon>Pseudomonadota</taxon>
        <taxon>Gammaproteobacteria</taxon>
        <taxon>Cellvibrionales</taxon>
        <taxon>Spongiibacteraceae</taxon>
        <taxon>BD1-7 clade</taxon>
    </lineage>
</organism>
<dbReference type="InterPro" id="IPR045526">
    <property type="entry name" value="DUF6471"/>
</dbReference>
<dbReference type="Proteomes" id="UP000441399">
    <property type="component" value="Unassembled WGS sequence"/>
</dbReference>
<dbReference type="Pfam" id="PF20075">
    <property type="entry name" value="DUF6471"/>
    <property type="match status" value="1"/>
</dbReference>
<proteinExistence type="predicted"/>
<protein>
    <recommendedName>
        <fullName evidence="1">DUF6471 domain-containing protein</fullName>
    </recommendedName>
</protein>
<reference evidence="2 3" key="1">
    <citation type="submission" date="2019-11" db="EMBL/GenBank/DDBJ databases">
        <authorList>
            <person name="Holert J."/>
        </authorList>
    </citation>
    <scope>NUCLEOTIDE SEQUENCE [LARGE SCALE GENOMIC DNA]</scope>
    <source>
        <strain evidence="2">SB11_3</strain>
    </source>
</reference>
<feature type="domain" description="DUF6471" evidence="1">
    <location>
        <begin position="17"/>
        <end position="79"/>
    </location>
</feature>
<keyword evidence="3" id="KW-1185">Reference proteome</keyword>
<evidence type="ECO:0000313" key="2">
    <source>
        <dbReference type="EMBL" id="CAA0079313.1"/>
    </source>
</evidence>
<sequence>MLQNDSEQISPIPSASWREVVSRLIKSEMSKRKIKYDDLSRLLEELGTKQTAANLRNKINRGIMGADLLIQLVLVLNLQHLTPDMIREILATVDE</sequence>
<evidence type="ECO:0000259" key="1">
    <source>
        <dbReference type="Pfam" id="PF20075"/>
    </source>
</evidence>
<dbReference type="OrthoDB" id="5638603at2"/>
<gene>
    <name evidence="2" type="ORF">OPDIPICF_00092</name>
</gene>
<dbReference type="AlphaFoldDB" id="A0A5S9MRE3"/>
<evidence type="ECO:0000313" key="3">
    <source>
        <dbReference type="Proteomes" id="UP000441399"/>
    </source>
</evidence>
<name>A0A5S9MRE3_9GAMM</name>
<dbReference type="EMBL" id="CACSIO010000001">
    <property type="protein sequence ID" value="CAA0079313.1"/>
    <property type="molecule type" value="Genomic_DNA"/>
</dbReference>
<accession>A0A5S9MRE3</accession>